<feature type="transmembrane region" description="Helical" evidence="7">
    <location>
        <begin position="7"/>
        <end position="28"/>
    </location>
</feature>
<organism evidence="8 9">
    <name type="scientific">Cryptosporidium andersoni</name>
    <dbReference type="NCBI Taxonomy" id="117008"/>
    <lineage>
        <taxon>Eukaryota</taxon>
        <taxon>Sar</taxon>
        <taxon>Alveolata</taxon>
        <taxon>Apicomplexa</taxon>
        <taxon>Conoidasida</taxon>
        <taxon>Coccidia</taxon>
        <taxon>Eucoccidiorida</taxon>
        <taxon>Eimeriorina</taxon>
        <taxon>Cryptosporidiidae</taxon>
        <taxon>Cryptosporidium</taxon>
    </lineage>
</organism>
<evidence type="ECO:0000313" key="8">
    <source>
        <dbReference type="EMBL" id="OII75972.1"/>
    </source>
</evidence>
<evidence type="ECO:0000256" key="2">
    <source>
        <dbReference type="ARBA" id="ARBA00022692"/>
    </source>
</evidence>
<sequence>MLDDNRKLGLGFCGLGIFLITLGVLLLFDRALLTLGNLTFVAGLSVVLGLSKLTRFFFKSDKLKGTFFYFGGLAVIILKSTIIGFILQMLGLFYLFNSFLPNIVSYIKLSPVSFILDLPGIKQIAEWIYDQRRLPL</sequence>
<feature type="transmembrane region" description="Helical" evidence="7">
    <location>
        <begin position="66"/>
        <end position="96"/>
    </location>
</feature>
<dbReference type="OrthoDB" id="204784at2759"/>
<gene>
    <name evidence="8" type="ORF">cand_008550</name>
</gene>
<dbReference type="GO" id="GO:0042147">
    <property type="term" value="P:retrograde transport, endosome to Golgi"/>
    <property type="evidence" value="ECO:0007669"/>
    <property type="project" value="InterPro"/>
</dbReference>
<dbReference type="AlphaFoldDB" id="A0A1J4MSG5"/>
<dbReference type="GO" id="GO:0000139">
    <property type="term" value="C:Golgi membrane"/>
    <property type="evidence" value="ECO:0007669"/>
    <property type="project" value="UniProtKB-SubCell"/>
</dbReference>
<keyword evidence="9" id="KW-1185">Reference proteome</keyword>
<accession>A0A1J4MSG5</accession>
<name>A0A1J4MSG5_9CRYT</name>
<keyword evidence="3 7" id="KW-1133">Transmembrane helix</keyword>
<dbReference type="VEuPathDB" id="CryptoDB:cand_008550"/>
<keyword evidence="4" id="KW-0333">Golgi apparatus</keyword>
<dbReference type="RefSeq" id="XP_067067818.1">
    <property type="nucleotide sequence ID" value="XM_067211095.1"/>
</dbReference>
<dbReference type="PANTHER" id="PTHR21493">
    <property type="entry name" value="CGI-141-RELATED/LIPASE CONTAINING PROTEIN"/>
    <property type="match status" value="1"/>
</dbReference>
<dbReference type="InterPro" id="IPR007305">
    <property type="entry name" value="Vesicle_transpt_Got1/SFT2"/>
</dbReference>
<evidence type="ECO:0000256" key="6">
    <source>
        <dbReference type="ARBA" id="ARBA00025799"/>
    </source>
</evidence>
<evidence type="ECO:0000256" key="1">
    <source>
        <dbReference type="ARBA" id="ARBA00004653"/>
    </source>
</evidence>
<dbReference type="PANTHER" id="PTHR21493:SF9">
    <property type="entry name" value="GOLGI TRANSPORT PROTEIN 1-RELATED"/>
    <property type="match status" value="1"/>
</dbReference>
<evidence type="ECO:0000313" key="9">
    <source>
        <dbReference type="Proteomes" id="UP000186804"/>
    </source>
</evidence>
<comment type="subcellular location">
    <subcellularLocation>
        <location evidence="1">Golgi apparatus membrane</location>
        <topology evidence="1">Multi-pass membrane protein</topology>
    </subcellularLocation>
</comment>
<evidence type="ECO:0000256" key="3">
    <source>
        <dbReference type="ARBA" id="ARBA00022989"/>
    </source>
</evidence>
<reference evidence="8 9" key="1">
    <citation type="submission" date="2016-10" db="EMBL/GenBank/DDBJ databases">
        <title>Reductive evolution of mitochondrial metabolism and differential evolution of invasion-related proteins in Cryptosporidium.</title>
        <authorList>
            <person name="Liu S."/>
            <person name="Roellig D.M."/>
            <person name="Guo Y."/>
            <person name="Li N."/>
            <person name="Frace M.A."/>
            <person name="Tang K."/>
            <person name="Zhang L."/>
            <person name="Feng Y."/>
            <person name="Xiao L."/>
        </authorList>
    </citation>
    <scope>NUCLEOTIDE SEQUENCE [LARGE SCALE GENOMIC DNA]</scope>
    <source>
        <strain evidence="8">30847</strain>
    </source>
</reference>
<dbReference type="Pfam" id="PF04178">
    <property type="entry name" value="Got1"/>
    <property type="match status" value="1"/>
</dbReference>
<dbReference type="Proteomes" id="UP000186804">
    <property type="component" value="Unassembled WGS sequence"/>
</dbReference>
<keyword evidence="5 7" id="KW-0472">Membrane</keyword>
<dbReference type="EMBL" id="LRBS01000070">
    <property type="protein sequence ID" value="OII75972.1"/>
    <property type="molecule type" value="Genomic_DNA"/>
</dbReference>
<comment type="similarity">
    <text evidence="6">Belongs to the GOT1 family.</text>
</comment>
<dbReference type="GO" id="GO:0005829">
    <property type="term" value="C:cytosol"/>
    <property type="evidence" value="ECO:0007669"/>
    <property type="project" value="GOC"/>
</dbReference>
<dbReference type="InterPro" id="IPR045176">
    <property type="entry name" value="Got1"/>
</dbReference>
<evidence type="ECO:0000256" key="4">
    <source>
        <dbReference type="ARBA" id="ARBA00023034"/>
    </source>
</evidence>
<evidence type="ECO:0000256" key="5">
    <source>
        <dbReference type="ARBA" id="ARBA00023136"/>
    </source>
</evidence>
<feature type="transmembrane region" description="Helical" evidence="7">
    <location>
        <begin position="34"/>
        <end position="54"/>
    </location>
</feature>
<evidence type="ECO:0000256" key="7">
    <source>
        <dbReference type="SAM" id="Phobius"/>
    </source>
</evidence>
<comment type="caution">
    <text evidence="8">The sequence shown here is derived from an EMBL/GenBank/DDBJ whole genome shotgun (WGS) entry which is preliminary data.</text>
</comment>
<dbReference type="GO" id="GO:0006888">
    <property type="term" value="P:endoplasmic reticulum to Golgi vesicle-mediated transport"/>
    <property type="evidence" value="ECO:0007669"/>
    <property type="project" value="InterPro"/>
</dbReference>
<dbReference type="GeneID" id="92365040"/>
<keyword evidence="2 7" id="KW-0812">Transmembrane</keyword>
<protein>
    <submittedName>
        <fullName evidence="8">GOT1-like family protein</fullName>
    </submittedName>
</protein>
<proteinExistence type="inferred from homology"/>